<dbReference type="EMBL" id="CAMXCT030000628">
    <property type="protein sequence ID" value="CAL4768687.1"/>
    <property type="molecule type" value="Genomic_DNA"/>
</dbReference>
<sequence>MQIKYPSGSKTDLENAAREYWVNVLVSYVEESGLPIVKVAKETSNPQEVMRRAFGTRRMKTLRNRARAWAKIREWLIMFADDYFSKRCFLHVLVQEDASKGRLVESAAALGVMEDAGQVAADMKILSMVTKVQGVRSRIAELEQGRTKVKRAPPPSVAMLLALEVNVVNLEVPEYMSAHLLRCGGGTDNRSTGQLVKRRLSTKWPVMILLMDCLAYCEEIGVRCELDWRPRDANVEADQLTNSDFSAFSIERRIKVEWEDLSFPMVDGGPFDEILRVFLQEKA</sequence>
<organism evidence="1">
    <name type="scientific">Cladocopium goreaui</name>
    <dbReference type="NCBI Taxonomy" id="2562237"/>
    <lineage>
        <taxon>Eukaryota</taxon>
        <taxon>Sar</taxon>
        <taxon>Alveolata</taxon>
        <taxon>Dinophyceae</taxon>
        <taxon>Suessiales</taxon>
        <taxon>Symbiodiniaceae</taxon>
        <taxon>Cladocopium</taxon>
    </lineage>
</organism>
<evidence type="ECO:0000313" key="1">
    <source>
        <dbReference type="EMBL" id="CAI3981375.1"/>
    </source>
</evidence>
<evidence type="ECO:0000313" key="2">
    <source>
        <dbReference type="EMBL" id="CAL1134750.1"/>
    </source>
</evidence>
<evidence type="ECO:0000313" key="4">
    <source>
        <dbReference type="Proteomes" id="UP001152797"/>
    </source>
</evidence>
<protein>
    <submittedName>
        <fullName evidence="3">RNase H type-1 domain-containing protein</fullName>
    </submittedName>
</protein>
<accession>A0A9P1BXK9</accession>
<reference evidence="2" key="2">
    <citation type="submission" date="2024-04" db="EMBL/GenBank/DDBJ databases">
        <authorList>
            <person name="Chen Y."/>
            <person name="Shah S."/>
            <person name="Dougan E. K."/>
            <person name="Thang M."/>
            <person name="Chan C."/>
        </authorList>
    </citation>
    <scope>NUCLEOTIDE SEQUENCE [LARGE SCALE GENOMIC DNA]</scope>
</reference>
<keyword evidence="4" id="KW-1185">Reference proteome</keyword>
<dbReference type="EMBL" id="CAMXCT010000628">
    <property type="protein sequence ID" value="CAI3981375.1"/>
    <property type="molecule type" value="Genomic_DNA"/>
</dbReference>
<comment type="caution">
    <text evidence="1">The sequence shown here is derived from an EMBL/GenBank/DDBJ whole genome shotgun (WGS) entry which is preliminary data.</text>
</comment>
<gene>
    <name evidence="1" type="ORF">C1SCF055_LOCUS9173</name>
</gene>
<dbReference type="EMBL" id="CAMXCT020000628">
    <property type="protein sequence ID" value="CAL1134750.1"/>
    <property type="molecule type" value="Genomic_DNA"/>
</dbReference>
<evidence type="ECO:0000313" key="3">
    <source>
        <dbReference type="EMBL" id="CAL4768687.1"/>
    </source>
</evidence>
<reference evidence="1" key="1">
    <citation type="submission" date="2022-10" db="EMBL/GenBank/DDBJ databases">
        <authorList>
            <person name="Chen Y."/>
            <person name="Dougan E. K."/>
            <person name="Chan C."/>
            <person name="Rhodes N."/>
            <person name="Thang M."/>
        </authorList>
    </citation>
    <scope>NUCLEOTIDE SEQUENCE</scope>
</reference>
<dbReference type="Proteomes" id="UP001152797">
    <property type="component" value="Unassembled WGS sequence"/>
</dbReference>
<dbReference type="AlphaFoldDB" id="A0A9P1BXK9"/>
<dbReference type="OrthoDB" id="444409at2759"/>
<proteinExistence type="predicted"/>
<name>A0A9P1BXK9_9DINO</name>